<evidence type="ECO:0000256" key="9">
    <source>
        <dbReference type="ARBA" id="ARBA00023136"/>
    </source>
</evidence>
<comment type="subcellular location">
    <subcellularLocation>
        <location evidence="1">Membrane</location>
    </subcellularLocation>
</comment>
<dbReference type="Pfam" id="PF12906">
    <property type="entry name" value="RINGv"/>
    <property type="match status" value="1"/>
</dbReference>
<evidence type="ECO:0000256" key="10">
    <source>
        <dbReference type="SAM" id="Phobius"/>
    </source>
</evidence>
<accession>A0A8S1LS36</accession>
<evidence type="ECO:0000313" key="12">
    <source>
        <dbReference type="EMBL" id="CAD8068701.1"/>
    </source>
</evidence>
<feature type="transmembrane region" description="Helical" evidence="10">
    <location>
        <begin position="242"/>
        <end position="265"/>
    </location>
</feature>
<dbReference type="PROSITE" id="PS51292">
    <property type="entry name" value="ZF_RING_CH"/>
    <property type="match status" value="1"/>
</dbReference>
<dbReference type="EMBL" id="CAJJDM010000041">
    <property type="protein sequence ID" value="CAD8068701.1"/>
    <property type="molecule type" value="Genomic_DNA"/>
</dbReference>
<evidence type="ECO:0000313" key="13">
    <source>
        <dbReference type="Proteomes" id="UP000688137"/>
    </source>
</evidence>
<keyword evidence="13" id="KW-1185">Reference proteome</keyword>
<evidence type="ECO:0000256" key="7">
    <source>
        <dbReference type="ARBA" id="ARBA00022833"/>
    </source>
</evidence>
<gene>
    <name evidence="12" type="ORF">PPRIM_AZ9-3.1.T0420291</name>
</gene>
<evidence type="ECO:0000256" key="6">
    <source>
        <dbReference type="ARBA" id="ARBA00022786"/>
    </source>
</evidence>
<dbReference type="PANTHER" id="PTHR46065:SF3">
    <property type="entry name" value="FI20425P1"/>
    <property type="match status" value="1"/>
</dbReference>
<name>A0A8S1LS36_PARPR</name>
<comment type="caution">
    <text evidence="12">The sequence shown here is derived from an EMBL/GenBank/DDBJ whole genome shotgun (WGS) entry which is preliminary data.</text>
</comment>
<dbReference type="PANTHER" id="PTHR46065">
    <property type="entry name" value="E3 UBIQUITIN-PROTEIN LIGASE MARCH 2/3 FAMILY MEMBER"/>
    <property type="match status" value="1"/>
</dbReference>
<keyword evidence="5" id="KW-0863">Zinc-finger</keyword>
<evidence type="ECO:0000256" key="4">
    <source>
        <dbReference type="ARBA" id="ARBA00022723"/>
    </source>
</evidence>
<keyword evidence="6" id="KW-0833">Ubl conjugation pathway</keyword>
<dbReference type="InterPro" id="IPR011016">
    <property type="entry name" value="Znf_RING-CH"/>
</dbReference>
<dbReference type="AlphaFoldDB" id="A0A8S1LS36"/>
<feature type="domain" description="RING-CH-type" evidence="11">
    <location>
        <begin position="111"/>
        <end position="177"/>
    </location>
</feature>
<dbReference type="GO" id="GO:0008270">
    <property type="term" value="F:zinc ion binding"/>
    <property type="evidence" value="ECO:0007669"/>
    <property type="project" value="UniProtKB-KW"/>
</dbReference>
<sequence length="353" mass="41932">MNTDYEDQDENNIDDLENLDISKVIQSKYKQRRVGISQYQQREHQKVRQNQIVPDLENQPIQQTQINQTTQSEVLVSRSDNQENDQKLITFRCQNNLNHQIKEKPKKNQKTCFTQYNQCRICGDGDSDQCPLIKACECVRSRYYVHEECLKQQILDEYNYKIRGAKCSSCQVQFNMIIEGNFIFLPVNYSSYIYKEVRLVVKQRQNSIILFNHFPTCTCGDCYFIINQIETKNRQNFLNSKVFIILFIAICCIISIILVWLITMIMRNILYVEKITKWKIIPYLIKQPSFTMPQNIEINNKGILQLQQMIQQQQEQTHTNEDLTKSEYINTTKTQYKRYFTSLKLKQQDSLIS</sequence>
<protein>
    <recommendedName>
        <fullName evidence="11">RING-CH-type domain-containing protein</fullName>
    </recommendedName>
</protein>
<reference evidence="12" key="1">
    <citation type="submission" date="2021-01" db="EMBL/GenBank/DDBJ databases">
        <authorList>
            <consortium name="Genoscope - CEA"/>
            <person name="William W."/>
        </authorList>
    </citation>
    <scope>NUCLEOTIDE SEQUENCE</scope>
</reference>
<evidence type="ECO:0000259" key="11">
    <source>
        <dbReference type="PROSITE" id="PS51292"/>
    </source>
</evidence>
<proteinExistence type="predicted"/>
<dbReference type="GO" id="GO:0016020">
    <property type="term" value="C:membrane"/>
    <property type="evidence" value="ECO:0007669"/>
    <property type="project" value="UniProtKB-SubCell"/>
</dbReference>
<evidence type="ECO:0000256" key="3">
    <source>
        <dbReference type="ARBA" id="ARBA00022692"/>
    </source>
</evidence>
<keyword evidence="3 10" id="KW-0812">Transmembrane</keyword>
<keyword evidence="9 10" id="KW-0472">Membrane</keyword>
<evidence type="ECO:0000256" key="2">
    <source>
        <dbReference type="ARBA" id="ARBA00022679"/>
    </source>
</evidence>
<keyword evidence="2" id="KW-0808">Transferase</keyword>
<dbReference type="Proteomes" id="UP000688137">
    <property type="component" value="Unassembled WGS sequence"/>
</dbReference>
<evidence type="ECO:0000256" key="1">
    <source>
        <dbReference type="ARBA" id="ARBA00004370"/>
    </source>
</evidence>
<evidence type="ECO:0000256" key="5">
    <source>
        <dbReference type="ARBA" id="ARBA00022771"/>
    </source>
</evidence>
<evidence type="ECO:0000256" key="8">
    <source>
        <dbReference type="ARBA" id="ARBA00022989"/>
    </source>
</evidence>
<dbReference type="OMA" id="NTDYEDQ"/>
<keyword evidence="4" id="KW-0479">Metal-binding</keyword>
<keyword evidence="7" id="KW-0862">Zinc</keyword>
<organism evidence="12 13">
    <name type="scientific">Paramecium primaurelia</name>
    <dbReference type="NCBI Taxonomy" id="5886"/>
    <lineage>
        <taxon>Eukaryota</taxon>
        <taxon>Sar</taxon>
        <taxon>Alveolata</taxon>
        <taxon>Ciliophora</taxon>
        <taxon>Intramacronucleata</taxon>
        <taxon>Oligohymenophorea</taxon>
        <taxon>Peniculida</taxon>
        <taxon>Parameciidae</taxon>
        <taxon>Paramecium</taxon>
    </lineage>
</organism>
<dbReference type="GO" id="GO:0016740">
    <property type="term" value="F:transferase activity"/>
    <property type="evidence" value="ECO:0007669"/>
    <property type="project" value="UniProtKB-KW"/>
</dbReference>
<keyword evidence="8 10" id="KW-1133">Transmembrane helix</keyword>